<keyword evidence="2" id="KW-1185">Reference proteome</keyword>
<evidence type="ECO:0000313" key="2">
    <source>
        <dbReference type="Proteomes" id="UP000812440"/>
    </source>
</evidence>
<accession>A0A8T2IEN0</accession>
<evidence type="ECO:0000313" key="1">
    <source>
        <dbReference type="EMBL" id="KAG8429560.1"/>
    </source>
</evidence>
<organism evidence="1 2">
    <name type="scientific">Hymenochirus boettgeri</name>
    <name type="common">Congo dwarf clawed frog</name>
    <dbReference type="NCBI Taxonomy" id="247094"/>
    <lineage>
        <taxon>Eukaryota</taxon>
        <taxon>Metazoa</taxon>
        <taxon>Chordata</taxon>
        <taxon>Craniata</taxon>
        <taxon>Vertebrata</taxon>
        <taxon>Euteleostomi</taxon>
        <taxon>Amphibia</taxon>
        <taxon>Batrachia</taxon>
        <taxon>Anura</taxon>
        <taxon>Pipoidea</taxon>
        <taxon>Pipidae</taxon>
        <taxon>Pipinae</taxon>
        <taxon>Hymenochirus</taxon>
    </lineage>
</organism>
<gene>
    <name evidence="1" type="ORF">GDO86_019848</name>
</gene>
<name>A0A8T2IEN0_9PIPI</name>
<comment type="caution">
    <text evidence="1">The sequence shown here is derived from an EMBL/GenBank/DDBJ whole genome shotgun (WGS) entry which is preliminary data.</text>
</comment>
<dbReference type="AlphaFoldDB" id="A0A8T2IEN0"/>
<reference evidence="1" key="1">
    <citation type="thesis" date="2020" institute="ProQuest LLC" country="789 East Eisenhower Parkway, Ann Arbor, MI, USA">
        <title>Comparative Genomics and Chromosome Evolution.</title>
        <authorList>
            <person name="Mudd A.B."/>
        </authorList>
    </citation>
    <scope>NUCLEOTIDE SEQUENCE</scope>
    <source>
        <strain evidence="1">Female2</strain>
        <tissue evidence="1">Blood</tissue>
    </source>
</reference>
<proteinExistence type="predicted"/>
<protein>
    <submittedName>
        <fullName evidence="1">Uncharacterized protein</fullName>
    </submittedName>
</protein>
<dbReference type="Proteomes" id="UP000812440">
    <property type="component" value="Unassembled WGS sequence"/>
</dbReference>
<sequence>MAMDQNSLITVGQNAGNVQDVREKTGQATNINTTSVMEIVPNVSVHVWTILQSYQDHREDPPVWHITAETLILFVRHGPTRIFNSHFIRQSLYGKANALVCPK</sequence>
<dbReference type="EMBL" id="JAACNH010005479">
    <property type="protein sequence ID" value="KAG8429560.1"/>
    <property type="molecule type" value="Genomic_DNA"/>
</dbReference>